<comment type="caution">
    <text evidence="7">The sequence shown here is derived from an EMBL/GenBank/DDBJ whole genome shotgun (WGS) entry which is preliminary data.</text>
</comment>
<evidence type="ECO:0000256" key="1">
    <source>
        <dbReference type="ARBA" id="ARBA00004651"/>
    </source>
</evidence>
<reference evidence="7 8" key="1">
    <citation type="submission" date="2021-10" db="EMBL/GenBank/DDBJ databases">
        <title>Lutispora strain m25 sp. nov., a thermophilic, non-spore-forming bacterium isolated from a lab-scale methanogenic bioreactor digesting anaerobic sludge.</title>
        <authorList>
            <person name="El Houari A."/>
            <person name="Mcdonald J."/>
        </authorList>
    </citation>
    <scope>NUCLEOTIDE SEQUENCE [LARGE SCALE GENOMIC DNA]</scope>
    <source>
        <strain evidence="8">m25</strain>
    </source>
</reference>
<keyword evidence="5 6" id="KW-0472">Membrane</keyword>
<evidence type="ECO:0000313" key="8">
    <source>
        <dbReference type="Proteomes" id="UP001651880"/>
    </source>
</evidence>
<feature type="transmembrane region" description="Helical" evidence="6">
    <location>
        <begin position="269"/>
        <end position="290"/>
    </location>
</feature>
<dbReference type="Pfam" id="PF13520">
    <property type="entry name" value="AA_permease_2"/>
    <property type="match status" value="1"/>
</dbReference>
<dbReference type="PANTHER" id="PTHR42770:SF7">
    <property type="entry name" value="MEMBRANE PROTEIN"/>
    <property type="match status" value="1"/>
</dbReference>
<comment type="subcellular location">
    <subcellularLocation>
        <location evidence="1">Cell membrane</location>
        <topology evidence="1">Multi-pass membrane protein</topology>
    </subcellularLocation>
</comment>
<evidence type="ECO:0000256" key="4">
    <source>
        <dbReference type="ARBA" id="ARBA00022989"/>
    </source>
</evidence>
<evidence type="ECO:0000256" key="6">
    <source>
        <dbReference type="SAM" id="Phobius"/>
    </source>
</evidence>
<feature type="transmembrane region" description="Helical" evidence="6">
    <location>
        <begin position="46"/>
        <end position="70"/>
    </location>
</feature>
<evidence type="ECO:0000313" key="7">
    <source>
        <dbReference type="EMBL" id="MCQ1530248.1"/>
    </source>
</evidence>
<keyword evidence="4 6" id="KW-1133">Transmembrane helix</keyword>
<dbReference type="PANTHER" id="PTHR42770">
    <property type="entry name" value="AMINO ACID TRANSPORTER-RELATED"/>
    <property type="match status" value="1"/>
</dbReference>
<dbReference type="InterPro" id="IPR002293">
    <property type="entry name" value="AA/rel_permease1"/>
</dbReference>
<gene>
    <name evidence="7" type="ORF">LJD61_11895</name>
</gene>
<organism evidence="7 8">
    <name type="scientific">Lutispora saccharofermentans</name>
    <dbReference type="NCBI Taxonomy" id="3024236"/>
    <lineage>
        <taxon>Bacteria</taxon>
        <taxon>Bacillati</taxon>
        <taxon>Bacillota</taxon>
        <taxon>Clostridia</taxon>
        <taxon>Lutisporales</taxon>
        <taxon>Lutisporaceae</taxon>
        <taxon>Lutispora</taxon>
    </lineage>
</organism>
<dbReference type="EMBL" id="JAJEKE010000010">
    <property type="protein sequence ID" value="MCQ1530248.1"/>
    <property type="molecule type" value="Genomic_DNA"/>
</dbReference>
<evidence type="ECO:0000256" key="3">
    <source>
        <dbReference type="ARBA" id="ARBA00022692"/>
    </source>
</evidence>
<feature type="transmembrane region" description="Helical" evidence="6">
    <location>
        <begin position="116"/>
        <end position="139"/>
    </location>
</feature>
<evidence type="ECO:0000256" key="5">
    <source>
        <dbReference type="ARBA" id="ARBA00023136"/>
    </source>
</evidence>
<keyword evidence="2" id="KW-1003">Cell membrane</keyword>
<feature type="transmembrane region" description="Helical" evidence="6">
    <location>
        <begin position="320"/>
        <end position="338"/>
    </location>
</feature>
<feature type="transmembrane region" description="Helical" evidence="6">
    <location>
        <begin position="412"/>
        <end position="432"/>
    </location>
</feature>
<dbReference type="Gene3D" id="1.20.1740.10">
    <property type="entry name" value="Amino acid/polyamine transporter I"/>
    <property type="match status" value="1"/>
</dbReference>
<feature type="transmembrane region" description="Helical" evidence="6">
    <location>
        <begin position="344"/>
        <end position="365"/>
    </location>
</feature>
<evidence type="ECO:0000256" key="2">
    <source>
        <dbReference type="ARBA" id="ARBA00022475"/>
    </source>
</evidence>
<keyword evidence="3 6" id="KW-0812">Transmembrane</keyword>
<feature type="transmembrane region" description="Helical" evidence="6">
    <location>
        <begin position="91"/>
        <end position="110"/>
    </location>
</feature>
<dbReference type="RefSeq" id="WP_255227767.1">
    <property type="nucleotide sequence ID" value="NZ_JAJEKE010000010.1"/>
</dbReference>
<accession>A0ABT1NG88</accession>
<feature type="transmembrane region" description="Helical" evidence="6">
    <location>
        <begin position="148"/>
        <end position="170"/>
    </location>
</feature>
<feature type="transmembrane region" description="Helical" evidence="6">
    <location>
        <begin position="14"/>
        <end position="34"/>
    </location>
</feature>
<feature type="transmembrane region" description="Helical" evidence="6">
    <location>
        <begin position="226"/>
        <end position="249"/>
    </location>
</feature>
<dbReference type="InterPro" id="IPR050367">
    <property type="entry name" value="APC_superfamily"/>
</dbReference>
<sequence>MSEIRQESKLFRNVGFWPLMGIAVGQIIGAGIMSNTGIAIGMTGTGVALAFLISPILTLISITPDAILGATLPVTGGKYRYTSRMLGKKAGFVYLALYCFSNLTLSLYALSFASYLVSIVGGVSAQLVAMVMLTVLYLLNLIGTKSAAIVNTLMCVLMIGGILLFIGFGAQQVDLGYVFNKDNLFTNGAFGFASTLALLSFATGGAQVIAEMGGEIKEPGKNIPKVMIVSTLSVGILYVFMACVAAGVLPMEVTANQPLTAVAREAMPFWAFYLFVIFAALGATATTLNAQLSWVTKPILVACEDGILPKSLASVSSKGVPYKILTLFYIIGMLPLMAGLDLAFVSKTSTAISLALKVLLSFAFLKLPSCYPQQLAASPLRVSNGAVKVIGVVCIILNIVLSGSLILNLPGYAIIGFAVLVIASIVYANVGLKKAEIPDDLTVDYSAK</sequence>
<name>A0ABT1NG88_9FIRM</name>
<feature type="transmembrane region" description="Helical" evidence="6">
    <location>
        <begin position="386"/>
        <end position="406"/>
    </location>
</feature>
<feature type="transmembrane region" description="Helical" evidence="6">
    <location>
        <begin position="190"/>
        <end position="214"/>
    </location>
</feature>
<dbReference type="PIRSF" id="PIRSF006060">
    <property type="entry name" value="AA_transporter"/>
    <property type="match status" value="1"/>
</dbReference>
<keyword evidence="8" id="KW-1185">Reference proteome</keyword>
<proteinExistence type="predicted"/>
<protein>
    <submittedName>
        <fullName evidence="7">APC family permease</fullName>
    </submittedName>
</protein>
<dbReference type="Proteomes" id="UP001651880">
    <property type="component" value="Unassembled WGS sequence"/>
</dbReference>